<comment type="similarity">
    <text evidence="3 15">Belongs to the pex2/pex10/pex12 family.</text>
</comment>
<evidence type="ECO:0000256" key="1">
    <source>
        <dbReference type="ARBA" id="ARBA00004585"/>
    </source>
</evidence>
<dbReference type="GO" id="GO:0006513">
    <property type="term" value="P:protein monoubiquitination"/>
    <property type="evidence" value="ECO:0007669"/>
    <property type="project" value="TreeGrafter"/>
</dbReference>
<evidence type="ECO:0000256" key="7">
    <source>
        <dbReference type="ARBA" id="ARBA00022723"/>
    </source>
</evidence>
<organism evidence="17 18">
    <name type="scientific">Callosobruchus maculatus</name>
    <name type="common">Southern cowpea weevil</name>
    <name type="synonym">Pulse bruchid</name>
    <dbReference type="NCBI Taxonomy" id="64391"/>
    <lineage>
        <taxon>Eukaryota</taxon>
        <taxon>Metazoa</taxon>
        <taxon>Ecdysozoa</taxon>
        <taxon>Arthropoda</taxon>
        <taxon>Hexapoda</taxon>
        <taxon>Insecta</taxon>
        <taxon>Pterygota</taxon>
        <taxon>Neoptera</taxon>
        <taxon>Endopterygota</taxon>
        <taxon>Coleoptera</taxon>
        <taxon>Polyphaga</taxon>
        <taxon>Cucujiformia</taxon>
        <taxon>Chrysomeloidea</taxon>
        <taxon>Chrysomelidae</taxon>
        <taxon>Bruchinae</taxon>
        <taxon>Bruchini</taxon>
        <taxon>Callosobruchus</taxon>
    </lineage>
</organism>
<accession>A0A653CW25</accession>
<dbReference type="FunFam" id="3.30.40.10:FF:000634">
    <property type="entry name" value="Peroxisome assembly protein 12"/>
    <property type="match status" value="1"/>
</dbReference>
<evidence type="ECO:0000256" key="13">
    <source>
        <dbReference type="ARBA" id="ARBA00023140"/>
    </source>
</evidence>
<keyword evidence="8" id="KW-0863">Zinc-finger</keyword>
<dbReference type="PANTHER" id="PTHR12888">
    <property type="entry name" value="PEROXISOME ASSEMBLY PROTEIN 12 PEROXIN-12"/>
    <property type="match status" value="1"/>
</dbReference>
<feature type="domain" description="Pex N-terminal" evidence="16">
    <location>
        <begin position="25"/>
        <end position="242"/>
    </location>
</feature>
<keyword evidence="5" id="KW-0813">Transport</keyword>
<dbReference type="InterPro" id="IPR013083">
    <property type="entry name" value="Znf_RING/FYVE/PHD"/>
</dbReference>
<evidence type="ECO:0000313" key="18">
    <source>
        <dbReference type="Proteomes" id="UP000410492"/>
    </source>
</evidence>
<gene>
    <name evidence="17" type="ORF">CALMAC_LOCUS12368</name>
</gene>
<comment type="subcellular location">
    <subcellularLocation>
        <location evidence="1">Peroxisome membrane</location>
        <topology evidence="1">Multi-pass membrane protein</topology>
    </subcellularLocation>
</comment>
<dbReference type="GO" id="GO:0004842">
    <property type="term" value="F:ubiquitin-protein transferase activity"/>
    <property type="evidence" value="ECO:0007669"/>
    <property type="project" value="TreeGrafter"/>
</dbReference>
<dbReference type="InterPro" id="IPR017375">
    <property type="entry name" value="PEX12"/>
</dbReference>
<dbReference type="SUPFAM" id="SSF57850">
    <property type="entry name" value="RING/U-box"/>
    <property type="match status" value="1"/>
</dbReference>
<dbReference type="AlphaFoldDB" id="A0A653CW25"/>
<evidence type="ECO:0000256" key="3">
    <source>
        <dbReference type="ARBA" id="ARBA00008704"/>
    </source>
</evidence>
<dbReference type="Pfam" id="PF04757">
    <property type="entry name" value="Pex2_Pex12"/>
    <property type="match status" value="1"/>
</dbReference>
<keyword evidence="10" id="KW-0653">Protein transport</keyword>
<dbReference type="CDD" id="cd16451">
    <property type="entry name" value="mRING_PEX12"/>
    <property type="match status" value="1"/>
</dbReference>
<keyword evidence="12 15" id="KW-0472">Membrane</keyword>
<comment type="function">
    <text evidence="15">Component of a retrotranslocation channel required for peroxisome organization by mediating export of the PEX5 receptor from peroxisomes to the cytosol, thereby promoting PEX5 recycling.</text>
</comment>
<proteinExistence type="inferred from homology"/>
<sequence length="325" mass="37649">MAENAANFTATLQAKPSIFEIIAQKSLNDTLQPAFRKLAEVLATNFPKKFAWLNNYCEETFAVLNWLLQYNYLKNYDASFSENFYGLKRVCADGKNLSNHHRELSLLFLVLVPYFKRKFDEKVTLYMLEEADGYLNQDFESKLKKVAVHSRSAIELTWSLLSIYNYLKYMTNQTEFQTPLYRVIDVKLVYDTQPPDITNFWSTLLKGELSKVQFNFTLFKSAISTTLEIGAFFLQFLQTWSGQKANYSITNLPKVPPPPLDVSAKKYSGRCPLCLKPWSTPTALQVSGYIFCFRCILRYLNEHHKCPVTDLPARPLDIVRLYIHN</sequence>
<evidence type="ECO:0000256" key="10">
    <source>
        <dbReference type="ARBA" id="ARBA00022927"/>
    </source>
</evidence>
<evidence type="ECO:0000256" key="8">
    <source>
        <dbReference type="ARBA" id="ARBA00022771"/>
    </source>
</evidence>
<dbReference type="GO" id="GO:1990429">
    <property type="term" value="C:peroxisomal importomer complex"/>
    <property type="evidence" value="ECO:0007669"/>
    <property type="project" value="TreeGrafter"/>
</dbReference>
<dbReference type="EMBL" id="CAACVG010009110">
    <property type="protein sequence ID" value="VEN52125.1"/>
    <property type="molecule type" value="Genomic_DNA"/>
</dbReference>
<dbReference type="GO" id="GO:0005778">
    <property type="term" value="C:peroxisomal membrane"/>
    <property type="evidence" value="ECO:0007669"/>
    <property type="project" value="UniProtKB-SubCell"/>
</dbReference>
<evidence type="ECO:0000256" key="2">
    <source>
        <dbReference type="ARBA" id="ARBA00004906"/>
    </source>
</evidence>
<dbReference type="PANTHER" id="PTHR12888:SF0">
    <property type="entry name" value="PEROXISOME ASSEMBLY PROTEIN 12"/>
    <property type="match status" value="1"/>
</dbReference>
<evidence type="ECO:0000256" key="6">
    <source>
        <dbReference type="ARBA" id="ARBA00022692"/>
    </source>
</evidence>
<evidence type="ECO:0000256" key="12">
    <source>
        <dbReference type="ARBA" id="ARBA00023136"/>
    </source>
</evidence>
<evidence type="ECO:0000256" key="5">
    <source>
        <dbReference type="ARBA" id="ARBA00022448"/>
    </source>
</evidence>
<keyword evidence="6" id="KW-0812">Transmembrane</keyword>
<dbReference type="InterPro" id="IPR006845">
    <property type="entry name" value="Pex_N"/>
</dbReference>
<keyword evidence="18" id="KW-1185">Reference proteome</keyword>
<dbReference type="OrthoDB" id="107372at2759"/>
<evidence type="ECO:0000259" key="16">
    <source>
        <dbReference type="Pfam" id="PF04757"/>
    </source>
</evidence>
<evidence type="ECO:0000256" key="4">
    <source>
        <dbReference type="ARBA" id="ARBA00018980"/>
    </source>
</evidence>
<name>A0A653CW25_CALMS</name>
<dbReference type="PIRSF" id="PIRSF038074">
    <property type="entry name" value="Peroxisome_assembly_p12"/>
    <property type="match status" value="1"/>
</dbReference>
<protein>
    <recommendedName>
        <fullName evidence="4 15">Peroxisome assembly protein 12</fullName>
    </recommendedName>
    <alternativeName>
        <fullName evidence="14 15">Peroxin-12</fullName>
    </alternativeName>
</protein>
<dbReference type="Gene3D" id="3.30.40.10">
    <property type="entry name" value="Zinc/RING finger domain, C3HC4 (zinc finger)"/>
    <property type="match status" value="1"/>
</dbReference>
<evidence type="ECO:0000256" key="14">
    <source>
        <dbReference type="ARBA" id="ARBA00029692"/>
    </source>
</evidence>
<keyword evidence="7" id="KW-0479">Metal-binding</keyword>
<keyword evidence="13 15" id="KW-0576">Peroxisome</keyword>
<dbReference type="Proteomes" id="UP000410492">
    <property type="component" value="Unassembled WGS sequence"/>
</dbReference>
<evidence type="ECO:0000256" key="9">
    <source>
        <dbReference type="ARBA" id="ARBA00022833"/>
    </source>
</evidence>
<comment type="pathway">
    <text evidence="2">Protein modification; protein ubiquitination.</text>
</comment>
<evidence type="ECO:0000313" key="17">
    <source>
        <dbReference type="EMBL" id="VEN52125.1"/>
    </source>
</evidence>
<dbReference type="GO" id="GO:0008270">
    <property type="term" value="F:zinc ion binding"/>
    <property type="evidence" value="ECO:0007669"/>
    <property type="project" value="UniProtKB-KW"/>
</dbReference>
<reference evidence="17 18" key="1">
    <citation type="submission" date="2019-01" db="EMBL/GenBank/DDBJ databases">
        <authorList>
            <person name="Sayadi A."/>
        </authorList>
    </citation>
    <scope>NUCLEOTIDE SEQUENCE [LARGE SCALE GENOMIC DNA]</scope>
</reference>
<evidence type="ECO:0000256" key="11">
    <source>
        <dbReference type="ARBA" id="ARBA00022989"/>
    </source>
</evidence>
<dbReference type="GO" id="GO:0016558">
    <property type="term" value="P:protein import into peroxisome matrix"/>
    <property type="evidence" value="ECO:0007669"/>
    <property type="project" value="UniProtKB-UniRule"/>
</dbReference>
<keyword evidence="9" id="KW-0862">Zinc</keyword>
<evidence type="ECO:0000256" key="15">
    <source>
        <dbReference type="PIRNR" id="PIRNR038074"/>
    </source>
</evidence>
<keyword evidence="11" id="KW-1133">Transmembrane helix</keyword>